<comment type="caution">
    <text evidence="3">The sequence shown here is derived from an EMBL/GenBank/DDBJ whole genome shotgun (WGS) entry which is preliminary data.</text>
</comment>
<dbReference type="PATRIC" id="fig|1352936.5.peg.5588"/>
<dbReference type="PROSITE" id="PS51318">
    <property type="entry name" value="TAT"/>
    <property type="match status" value="1"/>
</dbReference>
<gene>
    <name evidence="3" type="ORF">M878_26755</name>
</gene>
<feature type="compositionally biased region" description="Basic and acidic residues" evidence="1">
    <location>
        <begin position="249"/>
        <end position="259"/>
    </location>
</feature>
<dbReference type="EMBL" id="AWQX01000221">
    <property type="protein sequence ID" value="EST26706.1"/>
    <property type="molecule type" value="Genomic_DNA"/>
</dbReference>
<dbReference type="OrthoDB" id="3631190at2"/>
<evidence type="ECO:0008006" key="5">
    <source>
        <dbReference type="Google" id="ProtNLM"/>
    </source>
</evidence>
<feature type="chain" id="PRO_5004747935" description="Tat pathway signal sequence domain protein" evidence="2">
    <location>
        <begin position="37"/>
        <end position="259"/>
    </location>
</feature>
<accession>V6K5P7</accession>
<protein>
    <recommendedName>
        <fullName evidence="5">Tat pathway signal sequence domain protein</fullName>
    </recommendedName>
</protein>
<dbReference type="AlphaFoldDB" id="V6K5P7"/>
<proteinExistence type="predicted"/>
<keyword evidence="2" id="KW-0732">Signal</keyword>
<feature type="signal peptide" evidence="2">
    <location>
        <begin position="1"/>
        <end position="36"/>
    </location>
</feature>
<name>V6K5P7_STRRC</name>
<reference evidence="3 4" key="1">
    <citation type="journal article" date="2014" name="Genome Announc.">
        <title>Draft Genome Sequence of Streptomyces roseochromogenes subsp. oscitans DS 12.976, Producer of the Aminocoumarin Antibiotic Clorobiocin.</title>
        <authorList>
            <person name="Ruckert C."/>
            <person name="Kalinowski J."/>
            <person name="Heide L."/>
            <person name="Apel A.K."/>
        </authorList>
    </citation>
    <scope>NUCLEOTIDE SEQUENCE [LARGE SCALE GENOMIC DNA]</scope>
    <source>
        <strain evidence="3 4">DS 12.976</strain>
    </source>
</reference>
<evidence type="ECO:0000256" key="1">
    <source>
        <dbReference type="SAM" id="MobiDB-lite"/>
    </source>
</evidence>
<dbReference type="InterPro" id="IPR006311">
    <property type="entry name" value="TAT_signal"/>
</dbReference>
<evidence type="ECO:0000256" key="2">
    <source>
        <dbReference type="SAM" id="SignalP"/>
    </source>
</evidence>
<dbReference type="HOGENOM" id="CLU_093866_0_0_11"/>
<keyword evidence="4" id="KW-1185">Reference proteome</keyword>
<feature type="region of interest" description="Disordered" evidence="1">
    <location>
        <begin position="228"/>
        <end position="259"/>
    </location>
</feature>
<dbReference type="Proteomes" id="UP000017984">
    <property type="component" value="Chromosome"/>
</dbReference>
<evidence type="ECO:0000313" key="4">
    <source>
        <dbReference type="Proteomes" id="UP000017984"/>
    </source>
</evidence>
<organism evidence="3 4">
    <name type="scientific">Streptomyces roseochromogenus subsp. oscitans DS 12.976</name>
    <dbReference type="NCBI Taxonomy" id="1352936"/>
    <lineage>
        <taxon>Bacteria</taxon>
        <taxon>Bacillati</taxon>
        <taxon>Actinomycetota</taxon>
        <taxon>Actinomycetes</taxon>
        <taxon>Kitasatosporales</taxon>
        <taxon>Streptomycetaceae</taxon>
        <taxon>Streptomyces</taxon>
    </lineage>
</organism>
<dbReference type="STRING" id="1352936.M878_26755"/>
<sequence>MSHTEPTRRHALTTAMGVTAAATLASVGFLSIPAVAASQPGPDPVKNDELKEALRSLEARRRRLLTGRPSANGWEMEKETDAGGSIWTCDIAGTPGPLTVAVRAGDVATVLTHVIRRFNYEIDELGTKNEAPALLGWTHPSKVRNSALPESNQASGTAVVIRPTWYPPGAQGGFTDVQKDTVRDILAECEGVVRWGGDDRRPYEGLFSIDVKPGDVRLAEIAGRIRGWNETPGEGAGTGPDPYQSARKRAADRLARQQA</sequence>
<evidence type="ECO:0000313" key="3">
    <source>
        <dbReference type="EMBL" id="EST26706.1"/>
    </source>
</evidence>